<feature type="region of interest" description="Disordered" evidence="9">
    <location>
        <begin position="1"/>
        <end position="82"/>
    </location>
</feature>
<dbReference type="GO" id="GO:0006367">
    <property type="term" value="P:transcription initiation at RNA polymerase II promoter"/>
    <property type="evidence" value="ECO:0007669"/>
    <property type="project" value="TreeGrafter"/>
</dbReference>
<dbReference type="CDD" id="cd08045">
    <property type="entry name" value="HFD_TAF4"/>
    <property type="match status" value="1"/>
</dbReference>
<dbReference type="AlphaFoldDB" id="S9PZZ1"/>
<dbReference type="HOGENOM" id="CLU_759021_0_0_1"/>
<name>S9PZZ1_SCHOY</name>
<feature type="region of interest" description="Disordered" evidence="9">
    <location>
        <begin position="231"/>
        <end position="266"/>
    </location>
</feature>
<reference evidence="11 12" key="1">
    <citation type="journal article" date="2011" name="Science">
        <title>Comparative functional genomics of the fission yeasts.</title>
        <authorList>
            <person name="Rhind N."/>
            <person name="Chen Z."/>
            <person name="Yassour M."/>
            <person name="Thompson D.A."/>
            <person name="Haas B.J."/>
            <person name="Habib N."/>
            <person name="Wapinski I."/>
            <person name="Roy S."/>
            <person name="Lin M.F."/>
            <person name="Heiman D.I."/>
            <person name="Young S.K."/>
            <person name="Furuya K."/>
            <person name="Guo Y."/>
            <person name="Pidoux A."/>
            <person name="Chen H.M."/>
            <person name="Robbertse B."/>
            <person name="Goldberg J.M."/>
            <person name="Aoki K."/>
            <person name="Bayne E.H."/>
            <person name="Berlin A.M."/>
            <person name="Desjardins C.A."/>
            <person name="Dobbs E."/>
            <person name="Dukaj L."/>
            <person name="Fan L."/>
            <person name="FitzGerald M.G."/>
            <person name="French C."/>
            <person name="Gujja S."/>
            <person name="Hansen K."/>
            <person name="Keifenheim D."/>
            <person name="Levin J.Z."/>
            <person name="Mosher R.A."/>
            <person name="Mueller C.A."/>
            <person name="Pfiffner J."/>
            <person name="Priest M."/>
            <person name="Russ C."/>
            <person name="Smialowska A."/>
            <person name="Swoboda P."/>
            <person name="Sykes S.M."/>
            <person name="Vaughn M."/>
            <person name="Vengrova S."/>
            <person name="Yoder R."/>
            <person name="Zeng Q."/>
            <person name="Allshire R."/>
            <person name="Baulcombe D."/>
            <person name="Birren B.W."/>
            <person name="Brown W."/>
            <person name="Ekwall K."/>
            <person name="Kellis M."/>
            <person name="Leatherwood J."/>
            <person name="Levin H."/>
            <person name="Margalit H."/>
            <person name="Martienssen R."/>
            <person name="Nieduszynski C.A."/>
            <person name="Spatafora J.W."/>
            <person name="Friedman N."/>
            <person name="Dalgaard J.Z."/>
            <person name="Baumann P."/>
            <person name="Niki H."/>
            <person name="Regev A."/>
            <person name="Nusbaum C."/>
        </authorList>
    </citation>
    <scope>NUCLEOTIDE SEQUENCE [LARGE SCALE GENOMIC DNA]</scope>
    <source>
        <strain evidence="12">yFS286</strain>
    </source>
</reference>
<dbReference type="RefSeq" id="XP_013016032.1">
    <property type="nucleotide sequence ID" value="XM_013160578.1"/>
</dbReference>
<dbReference type="Pfam" id="PF05236">
    <property type="entry name" value="TAF4"/>
    <property type="match status" value="1"/>
</dbReference>
<feature type="domain" description="Transcription initiation factor TFIID component TAF4 C-terminal" evidence="10">
    <location>
        <begin position="87"/>
        <end position="354"/>
    </location>
</feature>
<evidence type="ECO:0000256" key="4">
    <source>
        <dbReference type="ARBA" id="ARBA00023015"/>
    </source>
</evidence>
<comment type="subcellular location">
    <subcellularLocation>
        <location evidence="1">Nucleus</location>
    </subcellularLocation>
</comment>
<evidence type="ECO:0000259" key="10">
    <source>
        <dbReference type="Pfam" id="PF05236"/>
    </source>
</evidence>
<evidence type="ECO:0000256" key="7">
    <source>
        <dbReference type="ARBA" id="ARBA00025346"/>
    </source>
</evidence>
<evidence type="ECO:0000256" key="8">
    <source>
        <dbReference type="ARBA" id="ARBA00031747"/>
    </source>
</evidence>
<dbReference type="Proteomes" id="UP000016088">
    <property type="component" value="Unassembled WGS sequence"/>
</dbReference>
<evidence type="ECO:0000313" key="11">
    <source>
        <dbReference type="EMBL" id="EPX74601.1"/>
    </source>
</evidence>
<evidence type="ECO:0000313" key="12">
    <source>
        <dbReference type="Proteomes" id="UP000016088"/>
    </source>
</evidence>
<dbReference type="PANTHER" id="PTHR15138:SF14">
    <property type="entry name" value="TRANSCRIPTION INITIATION FACTOR TFIID SUBUNIT 4"/>
    <property type="match status" value="1"/>
</dbReference>
<dbReference type="GeneID" id="25031062"/>
<dbReference type="OrthoDB" id="21060at2759"/>
<evidence type="ECO:0000256" key="5">
    <source>
        <dbReference type="ARBA" id="ARBA00023163"/>
    </source>
</evidence>
<dbReference type="Gene3D" id="1.10.20.10">
    <property type="entry name" value="Histone, subunit A"/>
    <property type="match status" value="1"/>
</dbReference>
<dbReference type="GO" id="GO:0016251">
    <property type="term" value="F:RNA polymerase II general transcription initiation factor activity"/>
    <property type="evidence" value="ECO:0007669"/>
    <property type="project" value="TreeGrafter"/>
</dbReference>
<comment type="similarity">
    <text evidence="2">Belongs to the TAF4 family.</text>
</comment>
<evidence type="ECO:0000256" key="2">
    <source>
        <dbReference type="ARBA" id="ARBA00006178"/>
    </source>
</evidence>
<dbReference type="VEuPathDB" id="FungiDB:SOCG_02084"/>
<dbReference type="eggNOG" id="KOG2341">
    <property type="taxonomic scope" value="Eukaryota"/>
</dbReference>
<gene>
    <name evidence="11" type="ORF">SOCG_02084</name>
</gene>
<keyword evidence="5" id="KW-0804">Transcription</keyword>
<keyword evidence="12" id="KW-1185">Reference proteome</keyword>
<protein>
    <recommendedName>
        <fullName evidence="3">Transcription initiation factor TFIID subunit 4</fullName>
    </recommendedName>
    <alternativeName>
        <fullName evidence="8">TBP-associated factor 4</fullName>
    </alternativeName>
</protein>
<dbReference type="GO" id="GO:0003677">
    <property type="term" value="F:DNA binding"/>
    <property type="evidence" value="ECO:0007669"/>
    <property type="project" value="TreeGrafter"/>
</dbReference>
<organism evidence="11 12">
    <name type="scientific">Schizosaccharomyces octosporus (strain yFS286)</name>
    <name type="common">Fission yeast</name>
    <name type="synonym">Octosporomyces octosporus</name>
    <dbReference type="NCBI Taxonomy" id="483514"/>
    <lineage>
        <taxon>Eukaryota</taxon>
        <taxon>Fungi</taxon>
        <taxon>Dikarya</taxon>
        <taxon>Ascomycota</taxon>
        <taxon>Taphrinomycotina</taxon>
        <taxon>Schizosaccharomycetes</taxon>
        <taxon>Schizosaccharomycetales</taxon>
        <taxon>Schizosaccharomycetaceae</taxon>
        <taxon>Schizosaccharomyces</taxon>
    </lineage>
</organism>
<accession>S9PZZ1</accession>
<dbReference type="InterPro" id="IPR045144">
    <property type="entry name" value="TAF4"/>
</dbReference>
<evidence type="ECO:0000256" key="1">
    <source>
        <dbReference type="ARBA" id="ARBA00004123"/>
    </source>
</evidence>
<dbReference type="InterPro" id="IPR007900">
    <property type="entry name" value="TAF4_C"/>
</dbReference>
<dbReference type="PANTHER" id="PTHR15138">
    <property type="entry name" value="TRANSCRIPTION INITIATION FACTOR TFIID SUBUNIT 4"/>
    <property type="match status" value="1"/>
</dbReference>
<dbReference type="OMA" id="KYSWMAT"/>
<proteinExistence type="inferred from homology"/>
<dbReference type="InterPro" id="IPR009072">
    <property type="entry name" value="Histone-fold"/>
</dbReference>
<feature type="compositionally biased region" description="Low complexity" evidence="9">
    <location>
        <begin position="62"/>
        <end position="79"/>
    </location>
</feature>
<sequence>MDFSNDNMKRYGDDEEAPQVKRTRNDDYPEYPAYVSGRKPSFGGNQGSGSGAGKLNYGPSRPGNVPSSSGASGNAAATGDRQEADQLQDALISCGIQLKEEELNLSTSYYDPASLNTFALSTEDRSKKCDFLNSYTLMQTVSSIVNLHRLKSMDTDIHALISMAVRDYMANLLQRMIVESNHRTARLDTKNYSQLDNVRQVLANSAYKEYESEERRRAVLNVRRAEHEARLAELNTNANSEEGSSSRRRKEQSSSAAAKNISEDAQNRMTNATASIMAGSALPSGGKKYSWMATDITPAAPAIGGGFGIRKKENNTHKMMARDGTLPVQNEEKGVISIRDALAILEMDREGAGRIFGRGARAMMRAYIRLKD</sequence>
<dbReference type="GO" id="GO:0046982">
    <property type="term" value="F:protein heterodimerization activity"/>
    <property type="evidence" value="ECO:0007669"/>
    <property type="project" value="InterPro"/>
</dbReference>
<evidence type="ECO:0000256" key="3">
    <source>
        <dbReference type="ARBA" id="ARBA00017306"/>
    </source>
</evidence>
<dbReference type="GO" id="GO:0005669">
    <property type="term" value="C:transcription factor TFIID complex"/>
    <property type="evidence" value="ECO:0007669"/>
    <property type="project" value="EnsemblFungi"/>
</dbReference>
<comment type="function">
    <text evidence="7">Functions as a component of the DNA-binding general transcription factor complex TFIID. Binding of TFIID to a promoter (with or without TATA element) is the initial step in pre-initiation complex (PIC) formation. TFIID plays a key role in the regulation of gene expression by RNA polymerase II through different activities such as transcription activator interaction, core promoter recognition and selectivity, TFIIA and TFIIB interaction, chromatin modification (histone acetylation by TAF1), facilitation of DNA opening and initiation of transcription.</text>
</comment>
<evidence type="ECO:0000256" key="9">
    <source>
        <dbReference type="SAM" id="MobiDB-lite"/>
    </source>
</evidence>
<dbReference type="EMBL" id="KE503206">
    <property type="protein sequence ID" value="EPX74601.1"/>
    <property type="molecule type" value="Genomic_DNA"/>
</dbReference>
<keyword evidence="4" id="KW-0805">Transcription regulation</keyword>
<evidence type="ECO:0000256" key="6">
    <source>
        <dbReference type="ARBA" id="ARBA00023242"/>
    </source>
</evidence>
<keyword evidence="6" id="KW-0539">Nucleus</keyword>